<evidence type="ECO:0000259" key="5">
    <source>
        <dbReference type="PROSITE" id="PS50097"/>
    </source>
</evidence>
<dbReference type="InterPro" id="IPR036770">
    <property type="entry name" value="Ankyrin_rpt-contain_sf"/>
</dbReference>
<dbReference type="Gene3D" id="3.30.710.10">
    <property type="entry name" value="Potassium Channel Kv1.1, Chain A"/>
    <property type="match status" value="1"/>
</dbReference>
<dbReference type="PROSITE" id="PS50088">
    <property type="entry name" value="ANK_REPEAT"/>
    <property type="match status" value="3"/>
</dbReference>
<dbReference type="Gene3D" id="1.25.40.20">
    <property type="entry name" value="Ankyrin repeat-containing domain"/>
    <property type="match status" value="2"/>
</dbReference>
<dbReference type="SMART" id="SM00248">
    <property type="entry name" value="ANK"/>
    <property type="match status" value="9"/>
</dbReference>
<keyword evidence="2 3" id="KW-0040">ANK repeat</keyword>
<dbReference type="PANTHER" id="PTHR24198:SF165">
    <property type="entry name" value="ANKYRIN REPEAT-CONTAINING PROTEIN-RELATED"/>
    <property type="match status" value="1"/>
</dbReference>
<accession>A0ABQ8Y4U7</accession>
<proteinExistence type="predicted"/>
<keyword evidence="7" id="KW-1185">Reference proteome</keyword>
<sequence>MEKLLASELITDLLHKELDEIRLIIDESNINSFGYRPPTIGSGTESDSSFGNGSVSSDFTSGSEEERSNGDYVYFSSDSSFEEGSGFISDEMTKGEFNSSDLEIRNEQYTPLHFVCKLRSDLEIMKYLLEKGSKVNIKTTKKKSTPLHLLVSSHGGIEKIKYLISKGSDVNAKTIHSVTPTHLLFQKYEITNEIFDLVLKSKGDLQLESHGAMNCLHYYCQNEQFKSDIVLRFEKDEINWNKNSAWNNNTPLHYACQNLSVTPQILESLLKIGCDPTVANEKKETPLHLLCRNRNINYKLIETIVKHYPNLVGEIDKFGFSCFHHFAVSCSGSIKILTFLQGEGLDINAKSLNQTIPLHIVCDNKRVTPRVLNNYIKLGADPRISNSFENCLHLIVRNPNFQPECFKILTNNGAVHSYNRKRFTPLHILASDNINGITVDLIEFCFQNEISFRRPDSFGNSIFHTICANKDTKDIVIQKIVELDPQIVNLSTRKSPLSEIISNGNGSFHLMKFILPKMNLLQLTSKTLSPLNYLVMGKYISIEKIGYLLENGFWLNHNWNLNGTPFTQMLKNEFCTQKIFKFVIQKGLDYTIITANEIYKKLFRKVANTNSKKNIMEGLKIIEYFANYVNTTDITCSFKYSKNSLVKSICEQFVNSNRSFYEDIYELYKSQFLADSEILGYKVHSLIIKKRSGLTVEEINNKIKNSDKILIKEFIEELYGKSPRSESRSQEIAGLLGIKNFQQRIYKRGFKELYNDHSSKDFFIISKKIKIAVHKIILTTRSGLYKIMFQGLQENLNEVHDYSSNSPETLKLLIKFLYTDKIKLEELNDKIYEELKEAVTYYQLNEDSFLNYYLKKYEIYKYRFFEK</sequence>
<evidence type="ECO:0000256" key="1">
    <source>
        <dbReference type="ARBA" id="ARBA00022737"/>
    </source>
</evidence>
<dbReference type="InterPro" id="IPR000210">
    <property type="entry name" value="BTB/POZ_dom"/>
</dbReference>
<dbReference type="InterPro" id="IPR011333">
    <property type="entry name" value="SKP1/BTB/POZ_sf"/>
</dbReference>
<evidence type="ECO:0000313" key="7">
    <source>
        <dbReference type="Proteomes" id="UP001150062"/>
    </source>
</evidence>
<feature type="repeat" description="ANK" evidence="3">
    <location>
        <begin position="247"/>
        <end position="281"/>
    </location>
</feature>
<dbReference type="Pfam" id="PF00651">
    <property type="entry name" value="BTB"/>
    <property type="match status" value="1"/>
</dbReference>
<feature type="compositionally biased region" description="Low complexity" evidence="4">
    <location>
        <begin position="46"/>
        <end position="59"/>
    </location>
</feature>
<feature type="domain" description="BTB" evidence="5">
    <location>
        <begin position="760"/>
        <end position="826"/>
    </location>
</feature>
<dbReference type="SUPFAM" id="SSF54695">
    <property type="entry name" value="POZ domain"/>
    <property type="match status" value="1"/>
</dbReference>
<feature type="region of interest" description="Disordered" evidence="4">
    <location>
        <begin position="35"/>
        <end position="68"/>
    </location>
</feature>
<dbReference type="PROSITE" id="PS50297">
    <property type="entry name" value="ANK_REP_REGION"/>
    <property type="match status" value="1"/>
</dbReference>
<keyword evidence="1" id="KW-0677">Repeat</keyword>
<evidence type="ECO:0000256" key="3">
    <source>
        <dbReference type="PROSITE-ProRule" id="PRU00023"/>
    </source>
</evidence>
<dbReference type="EMBL" id="JAOAOG010000216">
    <property type="protein sequence ID" value="KAJ6239841.1"/>
    <property type="molecule type" value="Genomic_DNA"/>
</dbReference>
<reference evidence="6" key="1">
    <citation type="submission" date="2022-08" db="EMBL/GenBank/DDBJ databases">
        <title>Novel sulfate-reducing endosymbionts in the free-living metamonad Anaeramoeba.</title>
        <authorList>
            <person name="Jerlstrom-Hultqvist J."/>
            <person name="Cepicka I."/>
            <person name="Gallot-Lavallee L."/>
            <person name="Salas-Leiva D."/>
            <person name="Curtis B.A."/>
            <person name="Zahonova K."/>
            <person name="Pipaliya S."/>
            <person name="Dacks J."/>
            <person name="Roger A.J."/>
        </authorList>
    </citation>
    <scope>NUCLEOTIDE SEQUENCE</scope>
    <source>
        <strain evidence="6">Schooner1</strain>
    </source>
</reference>
<feature type="repeat" description="ANK" evidence="3">
    <location>
        <begin position="142"/>
        <end position="175"/>
    </location>
</feature>
<evidence type="ECO:0000256" key="2">
    <source>
        <dbReference type="ARBA" id="ARBA00023043"/>
    </source>
</evidence>
<comment type="caution">
    <text evidence="6">The sequence shown here is derived from an EMBL/GenBank/DDBJ whole genome shotgun (WGS) entry which is preliminary data.</text>
</comment>
<evidence type="ECO:0000313" key="6">
    <source>
        <dbReference type="EMBL" id="KAJ6239841.1"/>
    </source>
</evidence>
<organism evidence="6 7">
    <name type="scientific">Anaeramoeba flamelloides</name>
    <dbReference type="NCBI Taxonomy" id="1746091"/>
    <lineage>
        <taxon>Eukaryota</taxon>
        <taxon>Metamonada</taxon>
        <taxon>Anaeramoebidae</taxon>
        <taxon>Anaeramoeba</taxon>
    </lineage>
</organism>
<dbReference type="CDD" id="cd18186">
    <property type="entry name" value="BTB_POZ_ZBTB_KLHL-like"/>
    <property type="match status" value="1"/>
</dbReference>
<dbReference type="PANTHER" id="PTHR24198">
    <property type="entry name" value="ANKYRIN REPEAT AND PROTEIN KINASE DOMAIN-CONTAINING PROTEIN"/>
    <property type="match status" value="1"/>
</dbReference>
<dbReference type="PROSITE" id="PS50097">
    <property type="entry name" value="BTB"/>
    <property type="match status" value="1"/>
</dbReference>
<gene>
    <name evidence="6" type="ORF">M0813_24761</name>
</gene>
<dbReference type="SUPFAM" id="SSF48403">
    <property type="entry name" value="Ankyrin repeat"/>
    <property type="match status" value="1"/>
</dbReference>
<name>A0ABQ8Y4U7_9EUKA</name>
<dbReference type="Pfam" id="PF12796">
    <property type="entry name" value="Ank_2"/>
    <property type="match status" value="2"/>
</dbReference>
<evidence type="ECO:0000256" key="4">
    <source>
        <dbReference type="SAM" id="MobiDB-lite"/>
    </source>
</evidence>
<feature type="repeat" description="ANK" evidence="3">
    <location>
        <begin position="107"/>
        <end position="140"/>
    </location>
</feature>
<dbReference type="InterPro" id="IPR002110">
    <property type="entry name" value="Ankyrin_rpt"/>
</dbReference>
<dbReference type="Proteomes" id="UP001150062">
    <property type="component" value="Unassembled WGS sequence"/>
</dbReference>
<protein>
    <submittedName>
        <fullName evidence="6">Molting protein mlt-4</fullName>
    </submittedName>
</protein>